<keyword evidence="4" id="KW-1185">Reference proteome</keyword>
<dbReference type="AlphaFoldDB" id="A0A8H3X2V4"/>
<sequence>MKDSNKLEKNKLSFILLSDFIAKKDFLHQCSFQTNVSLNKDLKIIWWDIIVYEVLQKNEIFAIWPYYQPVPYRKYWAGYESIMRFYDGQPHWAKTHTMFRSELEKAYPLDQQT</sequence>
<comment type="caution">
    <text evidence="3">The sequence shown here is derived from an EMBL/GenBank/DDBJ whole genome shotgun (WGS) entry which is preliminary data.</text>
</comment>
<dbReference type="Proteomes" id="UP000439903">
    <property type="component" value="Unassembled WGS sequence"/>
</dbReference>
<keyword evidence="1" id="KW-0560">Oxidoreductase</keyword>
<reference evidence="3 4" key="1">
    <citation type="journal article" date="2019" name="Environ. Microbiol.">
        <title>At the nexus of three kingdoms: the genome of the mycorrhizal fungus Gigaspora margarita provides insights into plant, endobacterial and fungal interactions.</title>
        <authorList>
            <person name="Venice F."/>
            <person name="Ghignone S."/>
            <person name="Salvioli di Fossalunga A."/>
            <person name="Amselem J."/>
            <person name="Novero M."/>
            <person name="Xianan X."/>
            <person name="Sedzielewska Toro K."/>
            <person name="Morin E."/>
            <person name="Lipzen A."/>
            <person name="Grigoriev I.V."/>
            <person name="Henrissat B."/>
            <person name="Martin F.M."/>
            <person name="Bonfante P."/>
        </authorList>
    </citation>
    <scope>NUCLEOTIDE SEQUENCE [LARGE SCALE GENOMIC DNA]</scope>
    <source>
        <strain evidence="3 4">BEG34</strain>
    </source>
</reference>
<dbReference type="InterPro" id="IPR007173">
    <property type="entry name" value="ALO_C"/>
</dbReference>
<dbReference type="EMBL" id="WTPW01001942">
    <property type="protein sequence ID" value="KAF0406181.1"/>
    <property type="molecule type" value="Genomic_DNA"/>
</dbReference>
<dbReference type="Gene3D" id="3.30.70.2520">
    <property type="match status" value="1"/>
</dbReference>
<dbReference type="GO" id="GO:0003885">
    <property type="term" value="F:D-arabinono-1,4-lactone oxidase activity"/>
    <property type="evidence" value="ECO:0007669"/>
    <property type="project" value="InterPro"/>
</dbReference>
<name>A0A8H3X2V4_GIGMA</name>
<gene>
    <name evidence="3" type="ORF">F8M41_008857</name>
</gene>
<dbReference type="Pfam" id="PF04030">
    <property type="entry name" value="ALO"/>
    <property type="match status" value="1"/>
</dbReference>
<evidence type="ECO:0000313" key="3">
    <source>
        <dbReference type="EMBL" id="KAF0406181.1"/>
    </source>
</evidence>
<organism evidence="3 4">
    <name type="scientific">Gigaspora margarita</name>
    <dbReference type="NCBI Taxonomy" id="4874"/>
    <lineage>
        <taxon>Eukaryota</taxon>
        <taxon>Fungi</taxon>
        <taxon>Fungi incertae sedis</taxon>
        <taxon>Mucoromycota</taxon>
        <taxon>Glomeromycotina</taxon>
        <taxon>Glomeromycetes</taxon>
        <taxon>Diversisporales</taxon>
        <taxon>Gigasporaceae</taxon>
        <taxon>Gigaspora</taxon>
    </lineage>
</organism>
<proteinExistence type="predicted"/>
<feature type="domain" description="D-arabinono-1,4-lactone oxidase C-terminal" evidence="2">
    <location>
        <begin position="65"/>
        <end position="108"/>
    </location>
</feature>
<dbReference type="GO" id="GO:0016020">
    <property type="term" value="C:membrane"/>
    <property type="evidence" value="ECO:0007669"/>
    <property type="project" value="InterPro"/>
</dbReference>
<protein>
    <submittedName>
        <fullName evidence="3">L-gulonolactone/D-arabinono-1,4-lactone oxidase</fullName>
    </submittedName>
</protein>
<accession>A0A8H3X2V4</accession>
<evidence type="ECO:0000259" key="2">
    <source>
        <dbReference type="Pfam" id="PF04030"/>
    </source>
</evidence>
<evidence type="ECO:0000313" key="4">
    <source>
        <dbReference type="Proteomes" id="UP000439903"/>
    </source>
</evidence>
<evidence type="ECO:0000256" key="1">
    <source>
        <dbReference type="ARBA" id="ARBA00023002"/>
    </source>
</evidence>
<dbReference type="OrthoDB" id="610608at2759"/>